<sequence>MGNTEDIEDKAPLNVPPNTTIQALGIKVSTGPNGYECSCSWRDKVPSGEKSFWRHLVIIKCSAKKKNRAECLADHQFHIDGWGDLLEKGHNFVRSIIVITKDF</sequence>
<proteinExistence type="predicted"/>
<gene>
    <name evidence="1" type="ORF">GDS87_00880</name>
</gene>
<accession>A0ABX6D481</accession>
<name>A0ABX6D481_9BACI</name>
<dbReference type="RefSeq" id="WP_369594281.1">
    <property type="nucleotide sequence ID" value="NZ_CP045835.1"/>
</dbReference>
<dbReference type="EMBL" id="CP045835">
    <property type="protein sequence ID" value="QGG49580.1"/>
    <property type="molecule type" value="Genomic_DNA"/>
</dbReference>
<evidence type="ECO:0000313" key="1">
    <source>
        <dbReference type="EMBL" id="QGG49580.1"/>
    </source>
</evidence>
<organism evidence="1 2">
    <name type="scientific">Lysinibacillus pakistanensis</name>
    <dbReference type="NCBI Taxonomy" id="759811"/>
    <lineage>
        <taxon>Bacteria</taxon>
        <taxon>Bacillati</taxon>
        <taxon>Bacillota</taxon>
        <taxon>Bacilli</taxon>
        <taxon>Bacillales</taxon>
        <taxon>Bacillaceae</taxon>
        <taxon>Lysinibacillus</taxon>
    </lineage>
</organism>
<evidence type="ECO:0000313" key="2">
    <source>
        <dbReference type="Proteomes" id="UP000373269"/>
    </source>
</evidence>
<protein>
    <submittedName>
        <fullName evidence="1">Uncharacterized protein</fullName>
    </submittedName>
</protein>
<reference evidence="1 2" key="1">
    <citation type="submission" date="2019-11" db="EMBL/GenBank/DDBJ databases">
        <title>Whole Genome Sequencing and Comparative Genomic Analyses of Lysinibacillus pakistanensis LZH-9, a Halotolerant Strain with Excellent COD Removal Capability.</title>
        <authorList>
            <person name="Zhou H."/>
        </authorList>
    </citation>
    <scope>NUCLEOTIDE SEQUENCE [LARGE SCALE GENOMIC DNA]</scope>
    <source>
        <strain evidence="1 2">LZH-9</strain>
    </source>
</reference>
<keyword evidence="2" id="KW-1185">Reference proteome</keyword>
<dbReference type="Proteomes" id="UP000373269">
    <property type="component" value="Chromosome"/>
</dbReference>